<proteinExistence type="predicted"/>
<feature type="non-terminal residue" evidence="2">
    <location>
        <position position="484"/>
    </location>
</feature>
<feature type="transmembrane region" description="Helical" evidence="1">
    <location>
        <begin position="238"/>
        <end position="259"/>
    </location>
</feature>
<sequence length="484" mass="53961">MVIKRSAFTAFLKKRENWLIPAFCCLVLFLGTGMAWDYYFDLNDDVLIRDILSGVYTGEPEALTAQLLWPLSALLAGLYRVLPGVPVFGAFLWLCQAGSIFLILKRSLDAVSGSAAPGKVRAAGTFSVSGSLKKLCLSLLETLLIAACLLYHLVFVQYTVTAGLLATAAIFTFLTVREREGERAVTFWLRCLPAALLFWLAFCLRSEMGLLLLPLAGVGGIWKWAARAMRGPVFTGRNAASFLGLFGLILAGVLACFGADRLACSDPEWQEFEALFDARTQVYDFYDASLRSFEENREFYEGLGLTEAQCELLVNYNYGADDAIDAQVMERIAAYGRETRGTFAHSLAEGIWLYVQRLKNNRSIVPDDQLPWLALEGGLAALLLAAAFVRWRAARKQKRQERDGGNGRERKERNACGILWKLLLLGAVRSGLWMYLILRERVPERISHPLYFCELVMLAWLFLDTVCGMRQISGQQSSGWQTSG</sequence>
<keyword evidence="1" id="KW-0472">Membrane</keyword>
<name>A0A9D2QNQ5_9FIRM</name>
<dbReference type="EMBL" id="DWVS01000332">
    <property type="protein sequence ID" value="HJC88907.1"/>
    <property type="molecule type" value="Genomic_DNA"/>
</dbReference>
<evidence type="ECO:0000313" key="3">
    <source>
        <dbReference type="Proteomes" id="UP000823922"/>
    </source>
</evidence>
<evidence type="ECO:0000313" key="2">
    <source>
        <dbReference type="EMBL" id="HJC88907.1"/>
    </source>
</evidence>
<feature type="transmembrane region" description="Helical" evidence="1">
    <location>
        <begin position="160"/>
        <end position="177"/>
    </location>
</feature>
<keyword evidence="1" id="KW-1133">Transmembrane helix</keyword>
<accession>A0A9D2QNQ5</accession>
<dbReference type="AlphaFoldDB" id="A0A9D2QNQ5"/>
<reference evidence="2" key="2">
    <citation type="submission" date="2021-04" db="EMBL/GenBank/DDBJ databases">
        <authorList>
            <person name="Gilroy R."/>
        </authorList>
    </citation>
    <scope>NUCLEOTIDE SEQUENCE</scope>
    <source>
        <strain evidence="2">ChiBcec1-1630</strain>
    </source>
</reference>
<keyword evidence="1" id="KW-0812">Transmembrane</keyword>
<comment type="caution">
    <text evidence="2">The sequence shown here is derived from an EMBL/GenBank/DDBJ whole genome shotgun (WGS) entry which is preliminary data.</text>
</comment>
<reference evidence="2" key="1">
    <citation type="journal article" date="2021" name="PeerJ">
        <title>Extensive microbial diversity within the chicken gut microbiome revealed by metagenomics and culture.</title>
        <authorList>
            <person name="Gilroy R."/>
            <person name="Ravi A."/>
            <person name="Getino M."/>
            <person name="Pursley I."/>
            <person name="Horton D.L."/>
            <person name="Alikhan N.F."/>
            <person name="Baker D."/>
            <person name="Gharbi K."/>
            <person name="Hall N."/>
            <person name="Watson M."/>
            <person name="Adriaenssens E.M."/>
            <person name="Foster-Nyarko E."/>
            <person name="Jarju S."/>
            <person name="Secka A."/>
            <person name="Antonio M."/>
            <person name="Oren A."/>
            <person name="Chaudhuri R.R."/>
            <person name="La Ragione R."/>
            <person name="Hildebrand F."/>
            <person name="Pallen M.J."/>
        </authorList>
    </citation>
    <scope>NUCLEOTIDE SEQUENCE</scope>
    <source>
        <strain evidence="2">ChiBcec1-1630</strain>
    </source>
</reference>
<feature type="transmembrane region" description="Helical" evidence="1">
    <location>
        <begin position="81"/>
        <end position="104"/>
    </location>
</feature>
<evidence type="ECO:0000256" key="1">
    <source>
        <dbReference type="SAM" id="Phobius"/>
    </source>
</evidence>
<organism evidence="2 3">
    <name type="scientific">Candidatus Eisenbergiella intestinigallinarum</name>
    <dbReference type="NCBI Taxonomy" id="2838549"/>
    <lineage>
        <taxon>Bacteria</taxon>
        <taxon>Bacillati</taxon>
        <taxon>Bacillota</taxon>
        <taxon>Clostridia</taxon>
        <taxon>Lachnospirales</taxon>
        <taxon>Lachnospiraceae</taxon>
        <taxon>Eisenbergiella</taxon>
    </lineage>
</organism>
<protein>
    <submittedName>
        <fullName evidence="2">Uncharacterized protein</fullName>
    </submittedName>
</protein>
<feature type="transmembrane region" description="Helical" evidence="1">
    <location>
        <begin position="370"/>
        <end position="389"/>
    </location>
</feature>
<gene>
    <name evidence="2" type="ORF">H9926_12930</name>
</gene>
<feature type="transmembrane region" description="Helical" evidence="1">
    <location>
        <begin position="418"/>
        <end position="437"/>
    </location>
</feature>
<dbReference type="Proteomes" id="UP000823922">
    <property type="component" value="Unassembled WGS sequence"/>
</dbReference>